<sequence>MRLSRRTALRSFGGLAALSTLPAAARAHPGDSTDGNDSADGTTHADGLAPRGSLAVEGTTDAVVSENTVYVAASDGFAVVDVADPANPTLLAERRGLLSDRENGPLQQVYDTTVDGDRLLVAGPAHPPSGDALMGAALYDVADPANPTLLRFHETDYPVHNCFLREGVAYLTGNDGARNPLVLVDVSQDATPELARWSVVDANEAWRDVPSALRVVHDVTVDDGVATLSYWDAGTWLLDVSDPANPRPLGHTSHYEPSELTPTGNSEVFQLPGNAHYAQRRDGLLVVGREAWDVDQNDSRDGGPGGIDLYDAADPEHVTHLASISAPPTSDPTYGGVWTTAHNFDVVGPRLYTSWYQGGVKVYDISDPAAPEELGHFRDSSQFAFWTAQRADACTVATSWHGPSGDLAAGVYTFPTLERTTTRPATSDGPVPGFGVGTALAGLGAGAAAKWWRGRE</sequence>
<dbReference type="PROSITE" id="PS51318">
    <property type="entry name" value="TAT"/>
    <property type="match status" value="1"/>
</dbReference>
<accession>A0ABD5Z5D0</accession>
<dbReference type="RefSeq" id="WP_279527272.1">
    <property type="nucleotide sequence ID" value="NZ_CP122312.1"/>
</dbReference>
<evidence type="ECO:0000313" key="3">
    <source>
        <dbReference type="Proteomes" id="UP001596447"/>
    </source>
</evidence>
<evidence type="ECO:0000313" key="2">
    <source>
        <dbReference type="EMBL" id="MFC7200492.1"/>
    </source>
</evidence>
<protein>
    <submittedName>
        <fullName evidence="2">LVIVD repeat-containing protein</fullName>
    </submittedName>
</protein>
<comment type="caution">
    <text evidence="2">The sequence shown here is derived from an EMBL/GenBank/DDBJ whole genome shotgun (WGS) entry which is preliminary data.</text>
</comment>
<name>A0ABD5Z5D0_9EURY</name>
<dbReference type="Pfam" id="PF08309">
    <property type="entry name" value="LVIVD"/>
    <property type="match status" value="2"/>
</dbReference>
<keyword evidence="3" id="KW-1185">Reference proteome</keyword>
<dbReference type="InterPro" id="IPR013211">
    <property type="entry name" value="LVIVD"/>
</dbReference>
<dbReference type="Proteomes" id="UP001596447">
    <property type="component" value="Unassembled WGS sequence"/>
</dbReference>
<dbReference type="InterPro" id="IPR006311">
    <property type="entry name" value="TAT_signal"/>
</dbReference>
<proteinExistence type="predicted"/>
<dbReference type="AlphaFoldDB" id="A0ABD5Z5D0"/>
<organism evidence="2 3">
    <name type="scientific">Halospeciosus flavus</name>
    <dbReference type="NCBI Taxonomy" id="3032283"/>
    <lineage>
        <taxon>Archaea</taxon>
        <taxon>Methanobacteriati</taxon>
        <taxon>Methanobacteriota</taxon>
        <taxon>Stenosarchaea group</taxon>
        <taxon>Halobacteria</taxon>
        <taxon>Halobacteriales</taxon>
        <taxon>Halobacteriaceae</taxon>
        <taxon>Halospeciosus</taxon>
    </lineage>
</organism>
<reference evidence="2 3" key="1">
    <citation type="journal article" date="2019" name="Int. J. Syst. Evol. Microbiol.">
        <title>The Global Catalogue of Microorganisms (GCM) 10K type strain sequencing project: providing services to taxonomists for standard genome sequencing and annotation.</title>
        <authorList>
            <consortium name="The Broad Institute Genomics Platform"/>
            <consortium name="The Broad Institute Genome Sequencing Center for Infectious Disease"/>
            <person name="Wu L."/>
            <person name="Ma J."/>
        </authorList>
    </citation>
    <scope>NUCLEOTIDE SEQUENCE [LARGE SCALE GENOMIC DNA]</scope>
    <source>
        <strain evidence="2 3">XZGYJ-43</strain>
    </source>
</reference>
<dbReference type="EMBL" id="JBHTAR010000011">
    <property type="protein sequence ID" value="MFC7200492.1"/>
    <property type="molecule type" value="Genomic_DNA"/>
</dbReference>
<gene>
    <name evidence="2" type="ORF">ACFQJ9_13895</name>
</gene>
<feature type="region of interest" description="Disordered" evidence="1">
    <location>
        <begin position="24"/>
        <end position="53"/>
    </location>
</feature>
<evidence type="ECO:0000256" key="1">
    <source>
        <dbReference type="SAM" id="MobiDB-lite"/>
    </source>
</evidence>